<dbReference type="InterPro" id="IPR013783">
    <property type="entry name" value="Ig-like_fold"/>
</dbReference>
<keyword evidence="9" id="KW-0628">Postsynaptic cell membrane</keyword>
<dbReference type="PANTHER" id="PTHR23277">
    <property type="entry name" value="NECTIN-RELATED"/>
    <property type="match status" value="1"/>
</dbReference>
<dbReference type="EMBL" id="AHAT01009718">
    <property type="status" value="NOT_ANNOTATED_CDS"/>
    <property type="molecule type" value="Genomic_DNA"/>
</dbReference>
<evidence type="ECO:0000256" key="7">
    <source>
        <dbReference type="ARBA" id="ARBA00023157"/>
    </source>
</evidence>
<evidence type="ECO:0000313" key="18">
    <source>
        <dbReference type="Proteomes" id="UP000018468"/>
    </source>
</evidence>
<keyword evidence="11" id="KW-0393">Immunoglobulin domain</keyword>
<reference evidence="17" key="2">
    <citation type="submission" date="2025-08" db="UniProtKB">
        <authorList>
            <consortium name="Ensembl"/>
        </authorList>
    </citation>
    <scope>IDENTIFICATION</scope>
</reference>
<dbReference type="Proteomes" id="UP000018468">
    <property type="component" value="Linkage group LG25"/>
</dbReference>
<evidence type="ECO:0000256" key="5">
    <source>
        <dbReference type="ARBA" id="ARBA00023018"/>
    </source>
</evidence>
<evidence type="ECO:0000259" key="16">
    <source>
        <dbReference type="PROSITE" id="PS50835"/>
    </source>
</evidence>
<keyword evidence="3" id="KW-0732">Signal</keyword>
<evidence type="ECO:0000256" key="10">
    <source>
        <dbReference type="ARBA" id="ARBA00023288"/>
    </source>
</evidence>
<dbReference type="OMA" id="YTEHPSR"/>
<dbReference type="eggNOG" id="ENOG502QQMY">
    <property type="taxonomic scope" value="Eukaryota"/>
</dbReference>
<dbReference type="Gene3D" id="2.60.40.10">
    <property type="entry name" value="Immunoglobulins"/>
    <property type="match status" value="3"/>
</dbReference>
<keyword evidence="2" id="KW-0336">GPI-anchor</keyword>
<dbReference type="GO" id="GO:0099550">
    <property type="term" value="P:trans-synaptic signaling, modulating synaptic transmission"/>
    <property type="evidence" value="ECO:0000318"/>
    <property type="project" value="GO_Central"/>
</dbReference>
<dbReference type="InterPro" id="IPR051427">
    <property type="entry name" value="Nectin/Nectin-like"/>
</dbReference>
<dbReference type="InterPro" id="IPR036179">
    <property type="entry name" value="Ig-like_dom_sf"/>
</dbReference>
<dbReference type="PANTHER" id="PTHR23277:SF121">
    <property type="entry name" value="IMMUNOGLOBULIN SUPERFAMILY MEMBER 21"/>
    <property type="match status" value="1"/>
</dbReference>
<reference evidence="18" key="1">
    <citation type="submission" date="2011-12" db="EMBL/GenBank/DDBJ databases">
        <title>The Draft Genome of Lepisosteus oculatus.</title>
        <authorList>
            <consortium name="The Broad Institute Genome Assembly &amp; Analysis Group"/>
            <consortium name="Computational R&amp;D Group"/>
            <consortium name="and Sequencing Platform"/>
            <person name="Di Palma F."/>
            <person name="Alfoldi J."/>
            <person name="Johnson J."/>
            <person name="Berlin A."/>
            <person name="Gnerre S."/>
            <person name="Jaffe D."/>
            <person name="MacCallum I."/>
            <person name="Young S."/>
            <person name="Walker B.J."/>
            <person name="Lander E.S."/>
            <person name="Lindblad-Toh K."/>
        </authorList>
    </citation>
    <scope>NUCLEOTIDE SEQUENCE [LARGE SCALE GENOMIC DNA]</scope>
</reference>
<evidence type="ECO:0000256" key="3">
    <source>
        <dbReference type="ARBA" id="ARBA00022729"/>
    </source>
</evidence>
<sequence>MVGDTQPRNGEPLKTDGVWDLLQNKGKMTVFSLCFLLCADLLDLAVGYLTVTIESLPPVVVGDTVTLKCNFKTDGRLREIVWYRVTDGGTIKQKIFTYDAMFNTNYSHMEDYRRREDLVYQSTVRLPEVRISDNGPYECHVGIYDRATREKVVLASGNVFLTVMSPPLSISVVAADTPAPFSRYQAQNFTLVCIVSGGKPAPTVYFKRDGELIEVIPYIQPTAGGEGGAAGLKDSRPPRPLISRELDDTKMQKSLSLLDLDGRSARLFTENPLRGHTQGAPGFEPSPATEIIPETVVSREFPRWVQSSDPLYYFRHVHIPLNDGTVEVRAMITWTLNPQLDNDALFSCEVKHPALSMPMQAEITLAAPKGPKLLMSPTRAKVGDTVRITVQGFQNEVFPEPLFTWTRVGGRLLDGSLEHDGKELVLERVPAELNGSMYRCTAQNPLGSTDTHTRLIVFENPSMMKGTQKLNNAAPCMETLGLTTAVLILTVTLELTLQYTTSAEILLEQVENCAPT</sequence>
<dbReference type="FunFam" id="2.60.40.10:FF:000509">
    <property type="entry name" value="Immunoglobin superfamily member 21"/>
    <property type="match status" value="1"/>
</dbReference>
<evidence type="ECO:0000256" key="8">
    <source>
        <dbReference type="ARBA" id="ARBA00023180"/>
    </source>
</evidence>
<dbReference type="PROSITE" id="PS50835">
    <property type="entry name" value="IG_LIKE"/>
    <property type="match status" value="2"/>
</dbReference>
<evidence type="ECO:0000256" key="11">
    <source>
        <dbReference type="ARBA" id="ARBA00023319"/>
    </source>
</evidence>
<keyword evidence="4" id="KW-0677">Repeat</keyword>
<keyword evidence="1" id="KW-1003">Cell membrane</keyword>
<dbReference type="FunFam" id="2.60.40.10:FF:000858">
    <property type="entry name" value="Immunoglobin superfamily member 21"/>
    <property type="match status" value="1"/>
</dbReference>
<evidence type="ECO:0000256" key="14">
    <source>
        <dbReference type="ARBA" id="ARBA00064633"/>
    </source>
</evidence>
<keyword evidence="7" id="KW-1015">Disulfide bond</keyword>
<dbReference type="InterPro" id="IPR003599">
    <property type="entry name" value="Ig_sub"/>
</dbReference>
<keyword evidence="8" id="KW-0325">Glycoprotein</keyword>
<name>W5M5K1_LEPOC</name>
<dbReference type="STRING" id="7918.ENSLOCP00000003659"/>
<accession>W5M5K1</accession>
<dbReference type="HOGENOM" id="CLU_054054_0_0_1"/>
<evidence type="ECO:0000313" key="17">
    <source>
        <dbReference type="Ensembl" id="ENSLOCP00000003659.1"/>
    </source>
</evidence>
<dbReference type="GO" id="GO:0042734">
    <property type="term" value="C:presynaptic membrane"/>
    <property type="evidence" value="ECO:0000318"/>
    <property type="project" value="GO_Central"/>
</dbReference>
<dbReference type="Ensembl" id="ENSLOCT00000003666.1">
    <property type="protein sequence ID" value="ENSLOCP00000003659.1"/>
    <property type="gene ID" value="ENSLOCG00000003096.1"/>
</dbReference>
<evidence type="ECO:0000256" key="1">
    <source>
        <dbReference type="ARBA" id="ARBA00022475"/>
    </source>
</evidence>
<dbReference type="InterPro" id="IPR007110">
    <property type="entry name" value="Ig-like_dom"/>
</dbReference>
<feature type="domain" description="Ig-like" evidence="16">
    <location>
        <begin position="62"/>
        <end position="155"/>
    </location>
</feature>
<comment type="subcellular location">
    <subcellularLocation>
        <location evidence="13">Postsynaptic cell membrane</location>
        <topology evidence="13">Lipid-anchor</topology>
        <topology evidence="13">GPI-anchor</topology>
    </subcellularLocation>
</comment>
<comment type="function">
    <text evidence="12">Involved in synaptic inhibition in the brain. Selectively regulates inhibitory presynaptic differentiation through interacting with presynaptic NRXN2.</text>
</comment>
<proteinExistence type="predicted"/>
<dbReference type="InParanoid" id="W5M5K1"/>
<feature type="domain" description="Ig-like" evidence="16">
    <location>
        <begin position="371"/>
        <end position="456"/>
    </location>
</feature>
<dbReference type="SUPFAM" id="SSF48726">
    <property type="entry name" value="Immunoglobulin"/>
    <property type="match status" value="3"/>
</dbReference>
<comment type="subunit">
    <text evidence="14">Interacts (Ig-like 1 domain) with NRXN2 (via Laminin G-like 1 domain) in a trans-interaction manner.</text>
</comment>
<dbReference type="GO" id="GO:0098839">
    <property type="term" value="C:postsynaptic density membrane"/>
    <property type="evidence" value="ECO:0000318"/>
    <property type="project" value="GO_Central"/>
</dbReference>
<dbReference type="AlphaFoldDB" id="W5M5K1"/>
<dbReference type="GO" id="GO:0098552">
    <property type="term" value="C:side of membrane"/>
    <property type="evidence" value="ECO:0007669"/>
    <property type="project" value="UniProtKB-KW"/>
</dbReference>
<dbReference type="GO" id="GO:0030054">
    <property type="term" value="C:cell junction"/>
    <property type="evidence" value="ECO:0000318"/>
    <property type="project" value="GO_Central"/>
</dbReference>
<evidence type="ECO:0000256" key="9">
    <source>
        <dbReference type="ARBA" id="ARBA00023257"/>
    </source>
</evidence>
<evidence type="ECO:0000256" key="2">
    <source>
        <dbReference type="ARBA" id="ARBA00022622"/>
    </source>
</evidence>
<evidence type="ECO:0000256" key="12">
    <source>
        <dbReference type="ARBA" id="ARBA00055481"/>
    </source>
</evidence>
<keyword evidence="5" id="KW-0770">Synapse</keyword>
<keyword evidence="18" id="KW-1185">Reference proteome</keyword>
<evidence type="ECO:0000256" key="4">
    <source>
        <dbReference type="ARBA" id="ARBA00022737"/>
    </source>
</evidence>
<dbReference type="GO" id="GO:0005886">
    <property type="term" value="C:plasma membrane"/>
    <property type="evidence" value="ECO:0000318"/>
    <property type="project" value="GO_Central"/>
</dbReference>
<evidence type="ECO:0000256" key="6">
    <source>
        <dbReference type="ARBA" id="ARBA00023136"/>
    </source>
</evidence>
<keyword evidence="10" id="KW-0449">Lipoprotein</keyword>
<dbReference type="SMART" id="SM00409">
    <property type="entry name" value="IG"/>
    <property type="match status" value="2"/>
</dbReference>
<evidence type="ECO:0000256" key="15">
    <source>
        <dbReference type="ARBA" id="ARBA00069707"/>
    </source>
</evidence>
<dbReference type="Bgee" id="ENSLOCG00000003096">
    <property type="expression patterns" value="Expressed in brain and 3 other cell types or tissues"/>
</dbReference>
<dbReference type="EMBL" id="AHAT01009717">
    <property type="status" value="NOT_ANNOTATED_CDS"/>
    <property type="molecule type" value="Genomic_DNA"/>
</dbReference>
<keyword evidence="6" id="KW-0472">Membrane</keyword>
<dbReference type="InterPro" id="IPR013106">
    <property type="entry name" value="Ig_V-set"/>
</dbReference>
<organism evidence="17 18">
    <name type="scientific">Lepisosteus oculatus</name>
    <name type="common">Spotted gar</name>
    <dbReference type="NCBI Taxonomy" id="7918"/>
    <lineage>
        <taxon>Eukaryota</taxon>
        <taxon>Metazoa</taxon>
        <taxon>Chordata</taxon>
        <taxon>Craniata</taxon>
        <taxon>Vertebrata</taxon>
        <taxon>Euteleostomi</taxon>
        <taxon>Actinopterygii</taxon>
        <taxon>Neopterygii</taxon>
        <taxon>Holostei</taxon>
        <taxon>Semionotiformes</taxon>
        <taxon>Lepisosteidae</taxon>
        <taxon>Lepisosteus</taxon>
    </lineage>
</organism>
<reference evidence="17" key="3">
    <citation type="submission" date="2025-09" db="UniProtKB">
        <authorList>
            <consortium name="Ensembl"/>
        </authorList>
    </citation>
    <scope>IDENTIFICATION</scope>
</reference>
<evidence type="ECO:0000256" key="13">
    <source>
        <dbReference type="ARBA" id="ARBA00060493"/>
    </source>
</evidence>
<dbReference type="GeneTree" id="ENSGT00390000002421"/>
<protein>
    <recommendedName>
        <fullName evidence="15">Immunoglobulin superfamily member 21</fullName>
    </recommendedName>
</protein>
<dbReference type="Pfam" id="PF07686">
    <property type="entry name" value="V-set"/>
    <property type="match status" value="1"/>
</dbReference>